<dbReference type="Proteomes" id="UP000322667">
    <property type="component" value="Chromosome D08"/>
</dbReference>
<protein>
    <submittedName>
        <fullName evidence="1">Uncharacterized protein</fullName>
    </submittedName>
</protein>
<dbReference type="EMBL" id="CM017630">
    <property type="protein sequence ID" value="TYH57383.1"/>
    <property type="molecule type" value="Genomic_DNA"/>
</dbReference>
<proteinExistence type="predicted"/>
<reference evidence="1 2" key="1">
    <citation type="submission" date="2019-07" db="EMBL/GenBank/DDBJ databases">
        <title>WGS assembly of Gossypium tomentosum.</title>
        <authorList>
            <person name="Chen Z.J."/>
            <person name="Sreedasyam A."/>
            <person name="Ando A."/>
            <person name="Song Q."/>
            <person name="De L."/>
            <person name="Hulse-Kemp A."/>
            <person name="Ding M."/>
            <person name="Ye W."/>
            <person name="Kirkbride R."/>
            <person name="Jenkins J."/>
            <person name="Plott C."/>
            <person name="Lovell J."/>
            <person name="Lin Y.-M."/>
            <person name="Vaughn R."/>
            <person name="Liu B."/>
            <person name="Li W."/>
            <person name="Simpson S."/>
            <person name="Scheffler B."/>
            <person name="Saski C."/>
            <person name="Grover C."/>
            <person name="Hu G."/>
            <person name="Conover J."/>
            <person name="Carlson J."/>
            <person name="Shu S."/>
            <person name="Boston L."/>
            <person name="Williams M."/>
            <person name="Peterson D."/>
            <person name="Mcgee K."/>
            <person name="Jones D."/>
            <person name="Wendel J."/>
            <person name="Stelly D."/>
            <person name="Grimwood J."/>
            <person name="Schmutz J."/>
        </authorList>
    </citation>
    <scope>NUCLEOTIDE SEQUENCE [LARGE SCALE GENOMIC DNA]</scope>
    <source>
        <strain evidence="1">7179.01</strain>
    </source>
</reference>
<keyword evidence="2" id="KW-1185">Reference proteome</keyword>
<dbReference type="AlphaFoldDB" id="A0A5D2JU08"/>
<evidence type="ECO:0000313" key="2">
    <source>
        <dbReference type="Proteomes" id="UP000322667"/>
    </source>
</evidence>
<accession>A0A5D2JU08</accession>
<evidence type="ECO:0000313" key="1">
    <source>
        <dbReference type="EMBL" id="TYH57383.1"/>
    </source>
</evidence>
<gene>
    <name evidence="1" type="ORF">ES332_D08G085800v1</name>
</gene>
<organism evidence="1 2">
    <name type="scientific">Gossypium tomentosum</name>
    <name type="common">Hawaiian cotton</name>
    <name type="synonym">Gossypium sandvicense</name>
    <dbReference type="NCBI Taxonomy" id="34277"/>
    <lineage>
        <taxon>Eukaryota</taxon>
        <taxon>Viridiplantae</taxon>
        <taxon>Streptophyta</taxon>
        <taxon>Embryophyta</taxon>
        <taxon>Tracheophyta</taxon>
        <taxon>Spermatophyta</taxon>
        <taxon>Magnoliopsida</taxon>
        <taxon>eudicotyledons</taxon>
        <taxon>Gunneridae</taxon>
        <taxon>Pentapetalae</taxon>
        <taxon>rosids</taxon>
        <taxon>malvids</taxon>
        <taxon>Malvales</taxon>
        <taxon>Malvaceae</taxon>
        <taxon>Malvoideae</taxon>
        <taxon>Gossypium</taxon>
    </lineage>
</organism>
<sequence length="120" mass="13417">MHPTQQPKVQVHQSSSCGHSISQSSNQLLLFAFAPPNMSFEFAMLPFLDEHTITGLTANKTTISICNKKLKMLTESINHPGPCFTHKSKPTNLRLLLQFKTTMRLKKYASATSTVDSPFH</sequence>
<name>A0A5D2JU08_GOSTO</name>